<keyword evidence="1" id="KW-0472">Membrane</keyword>
<evidence type="ECO:0000313" key="3">
    <source>
        <dbReference type="Proteomes" id="UP000361836"/>
    </source>
</evidence>
<dbReference type="RefSeq" id="WP_152077174.1">
    <property type="nucleotide sequence ID" value="NZ_CAAKNU010000060.1"/>
</dbReference>
<dbReference type="EMBL" id="CABWIE010000036">
    <property type="protein sequence ID" value="VWM02351.1"/>
    <property type="molecule type" value="Genomic_DNA"/>
</dbReference>
<protein>
    <recommendedName>
        <fullName evidence="4">DUF2752 domain-containing protein</fullName>
    </recommendedName>
</protein>
<reference evidence="2 3" key="1">
    <citation type="submission" date="2019-10" db="EMBL/GenBank/DDBJ databases">
        <authorList>
            <person name="Wolf R A."/>
        </authorList>
    </citation>
    <scope>NUCLEOTIDE SEQUENCE [LARGE SCALE GENOMIC DNA]</scope>
    <source>
        <strain evidence="2">Collinsella_aerofaciens_MC2</strain>
    </source>
</reference>
<name>A0A5K1JD06_9ACTN</name>
<keyword evidence="1" id="KW-1133">Transmembrane helix</keyword>
<dbReference type="Pfam" id="PF10825">
    <property type="entry name" value="DUF2752"/>
    <property type="match status" value="1"/>
</dbReference>
<keyword evidence="3" id="KW-1185">Reference proteome</keyword>
<keyword evidence="1" id="KW-0812">Transmembrane</keyword>
<evidence type="ECO:0000313" key="2">
    <source>
        <dbReference type="EMBL" id="VWM02351.1"/>
    </source>
</evidence>
<dbReference type="Proteomes" id="UP000361836">
    <property type="component" value="Unassembled WGS sequence"/>
</dbReference>
<feature type="transmembrane region" description="Helical" evidence="1">
    <location>
        <begin position="72"/>
        <end position="94"/>
    </location>
</feature>
<gene>
    <name evidence="2" type="ORF">KCJAJFAP_01115</name>
</gene>
<evidence type="ECO:0000256" key="1">
    <source>
        <dbReference type="SAM" id="Phobius"/>
    </source>
</evidence>
<organism evidence="2 3">
    <name type="scientific">Collinsella aerofaciens</name>
    <dbReference type="NCBI Taxonomy" id="74426"/>
    <lineage>
        <taxon>Bacteria</taxon>
        <taxon>Bacillati</taxon>
        <taxon>Actinomycetota</taxon>
        <taxon>Coriobacteriia</taxon>
        <taxon>Coriobacteriales</taxon>
        <taxon>Coriobacteriaceae</taxon>
        <taxon>Collinsella</taxon>
    </lineage>
</organism>
<sequence>MPNNKGGVNSSQGHKGTAELLRRALSCTGALFVAWLALYLLDIGCIFRLMTGIPCPGCGMTRAWLAALRLDFAAAFAYHPLFWVVPIAFVLAFVREEVASSKLKRGIDIAVTVLCVLVVAVWIVRLINPADAGLLFGGHAPVGVPVDIIHLEQPRWLCHLWTELKW</sequence>
<dbReference type="InterPro" id="IPR021215">
    <property type="entry name" value="DUF2752"/>
</dbReference>
<accession>A0A5K1JD06</accession>
<feature type="transmembrane region" description="Helical" evidence="1">
    <location>
        <begin position="106"/>
        <end position="127"/>
    </location>
</feature>
<dbReference type="AlphaFoldDB" id="A0A5K1JD06"/>
<evidence type="ECO:0008006" key="4">
    <source>
        <dbReference type="Google" id="ProtNLM"/>
    </source>
</evidence>
<proteinExistence type="predicted"/>
<feature type="transmembrane region" description="Helical" evidence="1">
    <location>
        <begin position="20"/>
        <end position="41"/>
    </location>
</feature>